<dbReference type="PROSITE" id="PS51892">
    <property type="entry name" value="SUBTILASE"/>
    <property type="match status" value="1"/>
</dbReference>
<dbReference type="Pfam" id="PF00082">
    <property type="entry name" value="Peptidase_S8"/>
    <property type="match status" value="1"/>
</dbReference>
<evidence type="ECO:0000256" key="7">
    <source>
        <dbReference type="RuleBase" id="RU003355"/>
    </source>
</evidence>
<evidence type="ECO:0000259" key="9">
    <source>
        <dbReference type="Pfam" id="PF00082"/>
    </source>
</evidence>
<dbReference type="SUPFAM" id="SSF54897">
    <property type="entry name" value="Protease propeptides/inhibitors"/>
    <property type="match status" value="1"/>
</dbReference>
<feature type="signal peptide" evidence="8">
    <location>
        <begin position="1"/>
        <end position="15"/>
    </location>
</feature>
<dbReference type="SMR" id="A0AA97PRQ7"/>
<dbReference type="GO" id="GO:0006508">
    <property type="term" value="P:proteolysis"/>
    <property type="evidence" value="ECO:0007669"/>
    <property type="project" value="UniProtKB-KW"/>
</dbReference>
<dbReference type="PANTHER" id="PTHR43806:SF58">
    <property type="entry name" value="ALKALINE PROTEASE 1-RELATED"/>
    <property type="match status" value="1"/>
</dbReference>
<dbReference type="InterPro" id="IPR034193">
    <property type="entry name" value="PCSK9_ProteinaseK-like"/>
</dbReference>
<protein>
    <submittedName>
        <fullName evidence="11">Cuticle-degrading protease</fullName>
    </submittedName>
</protein>
<proteinExistence type="inferred from homology"/>
<dbReference type="GO" id="GO:0005576">
    <property type="term" value="C:extracellular region"/>
    <property type="evidence" value="ECO:0007669"/>
    <property type="project" value="UniProtKB-ARBA"/>
</dbReference>
<evidence type="ECO:0000256" key="8">
    <source>
        <dbReference type="SAM" id="SignalP"/>
    </source>
</evidence>
<dbReference type="InterPro" id="IPR023828">
    <property type="entry name" value="Peptidase_S8_Ser-AS"/>
</dbReference>
<dbReference type="InterPro" id="IPR015500">
    <property type="entry name" value="Peptidase_S8_subtilisin-rel"/>
</dbReference>
<evidence type="ECO:0000256" key="2">
    <source>
        <dbReference type="ARBA" id="ARBA00022670"/>
    </source>
</evidence>
<feature type="domain" description="Peptidase S8/S53" evidence="9">
    <location>
        <begin position="136"/>
        <end position="362"/>
    </location>
</feature>
<dbReference type="GO" id="GO:0004252">
    <property type="term" value="F:serine-type endopeptidase activity"/>
    <property type="evidence" value="ECO:0007669"/>
    <property type="project" value="UniProtKB-UniRule"/>
</dbReference>
<evidence type="ECO:0000256" key="5">
    <source>
        <dbReference type="ARBA" id="ARBA00022825"/>
    </source>
</evidence>
<dbReference type="PROSITE" id="PS00136">
    <property type="entry name" value="SUBTILASE_ASP"/>
    <property type="match status" value="1"/>
</dbReference>
<organism evidence="11">
    <name type="scientific">Pyricularia oryzae (strain Y34)</name>
    <name type="common">Rice blast fungus</name>
    <name type="synonym">Magnaporthe oryzae</name>
    <dbReference type="NCBI Taxonomy" id="1143189"/>
    <lineage>
        <taxon>Eukaryota</taxon>
        <taxon>Fungi</taxon>
        <taxon>Dikarya</taxon>
        <taxon>Ascomycota</taxon>
        <taxon>Pezizomycotina</taxon>
        <taxon>Sordariomycetes</taxon>
        <taxon>Sordariomycetidae</taxon>
        <taxon>Magnaporthales</taxon>
        <taxon>Pyriculariaceae</taxon>
        <taxon>Pyricularia</taxon>
    </lineage>
</organism>
<reference evidence="11" key="1">
    <citation type="journal article" date="2012" name="PLoS Genet.">
        <title>Comparative analysis of the genomes of two field isolates of the rice blast fungus Magnaporthe oryzae.</title>
        <authorList>
            <person name="Xue M."/>
            <person name="Yang J."/>
            <person name="Li Z."/>
            <person name="Hu S."/>
            <person name="Yao N."/>
            <person name="Dean R.A."/>
            <person name="Zhao W."/>
            <person name="Shen M."/>
            <person name="Zhang H."/>
            <person name="Li C."/>
            <person name="Liu L."/>
            <person name="Cao L."/>
            <person name="Xu X."/>
            <person name="Xing Y."/>
            <person name="Hsiang T."/>
            <person name="Zhang Z."/>
            <person name="Xu J.R."/>
            <person name="Peng Y.L."/>
        </authorList>
    </citation>
    <scope>NUCLEOTIDE SEQUENCE</scope>
    <source>
        <strain evidence="11">Y34</strain>
    </source>
</reference>
<keyword evidence="4 6" id="KW-0378">Hydrolase</keyword>
<evidence type="ECO:0000259" key="10">
    <source>
        <dbReference type="Pfam" id="PF05922"/>
    </source>
</evidence>
<keyword evidence="5 6" id="KW-0720">Serine protease</keyword>
<dbReference type="InterPro" id="IPR050131">
    <property type="entry name" value="Peptidase_S8_subtilisin-like"/>
</dbReference>
<dbReference type="SUPFAM" id="SSF52743">
    <property type="entry name" value="Subtilisin-like"/>
    <property type="match status" value="1"/>
</dbReference>
<dbReference type="PRINTS" id="PR00723">
    <property type="entry name" value="SUBTILISIN"/>
</dbReference>
<dbReference type="InterPro" id="IPR036852">
    <property type="entry name" value="Peptidase_S8/S53_dom_sf"/>
</dbReference>
<dbReference type="PROSITE" id="PS00138">
    <property type="entry name" value="SUBTILASE_SER"/>
    <property type="match status" value="1"/>
</dbReference>
<feature type="domain" description="Inhibitor I9" evidence="10">
    <location>
        <begin position="31"/>
        <end position="96"/>
    </location>
</feature>
<feature type="active site" description="Charge relay system" evidence="6">
    <location>
        <position position="169"/>
    </location>
</feature>
<dbReference type="PROSITE" id="PS00137">
    <property type="entry name" value="SUBTILASE_HIS"/>
    <property type="match status" value="1"/>
</dbReference>
<sequence>MRSFAVLSLFTLASAAPLLKARSGTPIPGAYIVVLKNESADEFRIQSAIMSTVEKTAEWKQEEFNGFAAKLSSEELQALQDAPEVEFIEEDAEVSINAIVTQTGAPWGLARISSTARGGTTYRYDDSAGVGTCSYIIDTGLYAAHSDFGGRASQVANFVDSSNTDGNGHGTHVAGTIGGTKYGVAKRTTLLGVKVLNASGSGTNSGVISGMNFVVTDARTRSCPNGVVVNMSLGGSTSTAVNNAARAITSAGHFLAVAAGNSNANAASFSPASEPSACTVGATTSTDAKASYSNYGALVDVFAPGSGILSAWIGGTTASRTIDGTSMASPHIAGLGAYLLALRGPQTPAALCSYIATNANRGVITGLPSGTVNALAYNGA</sequence>
<dbReference type="Gene3D" id="3.30.70.80">
    <property type="entry name" value="Peptidase S8 propeptide/proteinase inhibitor I9"/>
    <property type="match status" value="1"/>
</dbReference>
<dbReference type="FunFam" id="3.40.50.200:FF:000014">
    <property type="entry name" value="Proteinase K"/>
    <property type="match status" value="1"/>
</dbReference>
<dbReference type="EMBL" id="JH793642">
    <property type="protein sequence ID" value="ELQ44671.1"/>
    <property type="molecule type" value="Genomic_DNA"/>
</dbReference>
<keyword evidence="3 8" id="KW-0732">Signal</keyword>
<evidence type="ECO:0000256" key="4">
    <source>
        <dbReference type="ARBA" id="ARBA00022801"/>
    </source>
</evidence>
<evidence type="ECO:0000256" key="6">
    <source>
        <dbReference type="PROSITE-ProRule" id="PRU01240"/>
    </source>
</evidence>
<dbReference type="CDD" id="cd04077">
    <property type="entry name" value="Peptidases_S8_PCSK9_ProteinaseK_like"/>
    <property type="match status" value="1"/>
</dbReference>
<evidence type="ECO:0000313" key="11">
    <source>
        <dbReference type="EMBL" id="ELQ44671.1"/>
    </source>
</evidence>
<evidence type="ECO:0000256" key="1">
    <source>
        <dbReference type="ARBA" id="ARBA00011073"/>
    </source>
</evidence>
<accession>A0AA97PRQ7</accession>
<feature type="active site" description="Charge relay system" evidence="6">
    <location>
        <position position="138"/>
    </location>
</feature>
<dbReference type="Proteomes" id="UP000011086">
    <property type="component" value="Unassembled WGS sequence"/>
</dbReference>
<comment type="similarity">
    <text evidence="1 6 7">Belongs to the peptidase S8 family.</text>
</comment>
<gene>
    <name evidence="11" type="ORF">OOU_Y34scaffold00068g4</name>
</gene>
<keyword evidence="2 6" id="KW-0645">Protease</keyword>
<dbReference type="PANTHER" id="PTHR43806">
    <property type="entry name" value="PEPTIDASE S8"/>
    <property type="match status" value="1"/>
</dbReference>
<dbReference type="AlphaFoldDB" id="A0AA97PRQ7"/>
<dbReference type="Gene3D" id="3.40.50.200">
    <property type="entry name" value="Peptidase S8/S53 domain"/>
    <property type="match status" value="1"/>
</dbReference>
<dbReference type="InterPro" id="IPR037045">
    <property type="entry name" value="S8pro/Inhibitor_I9_sf"/>
</dbReference>
<dbReference type="InterPro" id="IPR010259">
    <property type="entry name" value="S8pro/Inhibitor_I9"/>
</dbReference>
<feature type="chain" id="PRO_5041725361" evidence="8">
    <location>
        <begin position="16"/>
        <end position="380"/>
    </location>
</feature>
<evidence type="ECO:0000256" key="3">
    <source>
        <dbReference type="ARBA" id="ARBA00022729"/>
    </source>
</evidence>
<feature type="active site" description="Charge relay system" evidence="6">
    <location>
        <position position="326"/>
    </location>
</feature>
<name>A0AA97PRQ7_PYRO3</name>
<dbReference type="Pfam" id="PF05922">
    <property type="entry name" value="Inhibitor_I9"/>
    <property type="match status" value="1"/>
</dbReference>
<dbReference type="InterPro" id="IPR022398">
    <property type="entry name" value="Peptidase_S8_His-AS"/>
</dbReference>
<dbReference type="InterPro" id="IPR000209">
    <property type="entry name" value="Peptidase_S8/S53_dom"/>
</dbReference>
<dbReference type="InterPro" id="IPR023827">
    <property type="entry name" value="Peptidase_S8_Asp-AS"/>
</dbReference>